<accession>A0AAW9NLW9</accession>
<evidence type="ECO:0000313" key="3">
    <source>
        <dbReference type="Proteomes" id="UP001307168"/>
    </source>
</evidence>
<protein>
    <submittedName>
        <fullName evidence="2">DUF2220 family protein</fullName>
    </submittedName>
</protein>
<evidence type="ECO:0000259" key="1">
    <source>
        <dbReference type="Pfam" id="PF09983"/>
    </source>
</evidence>
<keyword evidence="3" id="KW-1185">Reference proteome</keyword>
<dbReference type="EMBL" id="JARNBH010000032">
    <property type="protein sequence ID" value="MEC0276167.1"/>
    <property type="molecule type" value="Genomic_DNA"/>
</dbReference>
<organism evidence="2 3">
    <name type="scientific">Peribacillus castrilensis</name>
    <dbReference type="NCBI Taxonomy" id="2897690"/>
    <lineage>
        <taxon>Bacteria</taxon>
        <taxon>Bacillati</taxon>
        <taxon>Bacillota</taxon>
        <taxon>Bacilli</taxon>
        <taxon>Bacillales</taxon>
        <taxon>Bacillaceae</taxon>
        <taxon>Peribacillus</taxon>
    </lineage>
</organism>
<evidence type="ECO:0000313" key="2">
    <source>
        <dbReference type="EMBL" id="MEC0276167.1"/>
    </source>
</evidence>
<reference evidence="2 3" key="1">
    <citation type="submission" date="2023-03" db="EMBL/GenBank/DDBJ databases">
        <title>Bacillus Genome Sequencing.</title>
        <authorList>
            <person name="Dunlap C."/>
        </authorList>
    </citation>
    <scope>NUCLEOTIDE SEQUENCE [LARGE SCALE GENOMIC DNA]</scope>
    <source>
        <strain evidence="2 3">B-41290</strain>
    </source>
</reference>
<comment type="caution">
    <text evidence="2">The sequence shown here is derived from an EMBL/GenBank/DDBJ whole genome shotgun (WGS) entry which is preliminary data.</text>
</comment>
<name>A0AAW9NLW9_9BACI</name>
<dbReference type="Proteomes" id="UP001307168">
    <property type="component" value="Unassembled WGS sequence"/>
</dbReference>
<dbReference type="Pfam" id="PF09983">
    <property type="entry name" value="JetD_C"/>
    <property type="match status" value="1"/>
</dbReference>
<gene>
    <name evidence="2" type="ORF">P4706_24425</name>
</gene>
<dbReference type="InterPro" id="IPR024534">
    <property type="entry name" value="JetD_C"/>
</dbReference>
<feature type="domain" description="Wadjet protein JetD C-terminal" evidence="1">
    <location>
        <begin position="210"/>
        <end position="365"/>
    </location>
</feature>
<dbReference type="RefSeq" id="WP_367408023.1">
    <property type="nucleotide sequence ID" value="NZ_JARNBH010000032.1"/>
</dbReference>
<sequence>MDKLEESFFEILENMRDKQGSKRSKLLTDRLEKYVIEKIGEEAEYRELGGYKKFCDQIFKMQETNIISKLAKSESNGKKPRLDKVYWLLPKHNKNYWNDVQITMVSNVLNINFFLKNKKYQTPDEWRKIKIIYELMKLREKRIPIIKEERSLMMFNNERWIKGMEAEKWLNSPDGHTIMNRLKIKPEHLHFKEIREPFIYWQNEDCPLHHKKEVLIVENLATFHTMKFLLNQKTLWRFGPIPHLLIWGAGSRIEGTIDYLQDVVKDPLELSIRYAGDIDYEGFAIYYRLKEKNKHLSLSLAIPIYKFMTEHGLKYKSFITKDQRMTIGNLSKLKTELESYPDIYNVLEKLWHERERVAQEVFNIELLISEGWVTLE</sequence>
<proteinExistence type="predicted"/>
<dbReference type="AlphaFoldDB" id="A0AAW9NLW9"/>